<dbReference type="InterPro" id="IPR056552">
    <property type="entry name" value="Ribonucl_Kappa"/>
</dbReference>
<reference evidence="7" key="1">
    <citation type="submission" date="2025-08" db="UniProtKB">
        <authorList>
            <consortium name="Ensembl"/>
        </authorList>
    </citation>
    <scope>IDENTIFICATION</scope>
</reference>
<protein>
    <submittedName>
        <fullName evidence="7">Ribonuclease, RNase K a</fullName>
    </submittedName>
</protein>
<dbReference type="Ensembl" id="ENSOMET00000013117.1">
    <property type="protein sequence ID" value="ENSOMEP00000002055.1"/>
    <property type="gene ID" value="ENSOMEG00000002992.1"/>
</dbReference>
<dbReference type="AlphaFoldDB" id="A0A3B3B933"/>
<keyword evidence="4 6" id="KW-1133">Transmembrane helix</keyword>
<feature type="transmembrane region" description="Helical" evidence="6">
    <location>
        <begin position="12"/>
        <end position="33"/>
    </location>
</feature>
<dbReference type="GO" id="GO:0016020">
    <property type="term" value="C:membrane"/>
    <property type="evidence" value="ECO:0007669"/>
    <property type="project" value="UniProtKB-SubCell"/>
</dbReference>
<evidence type="ECO:0000313" key="8">
    <source>
        <dbReference type="Proteomes" id="UP000261560"/>
    </source>
</evidence>
<dbReference type="PANTHER" id="PTHR31733">
    <property type="entry name" value="RIBONUCLEASE KAPPA"/>
    <property type="match status" value="1"/>
</dbReference>
<evidence type="ECO:0000313" key="7">
    <source>
        <dbReference type="Ensembl" id="ENSOMEP00000002055.1"/>
    </source>
</evidence>
<name>A0A3B3B933_ORYME</name>
<evidence type="ECO:0000256" key="2">
    <source>
        <dbReference type="ARBA" id="ARBA00008458"/>
    </source>
</evidence>
<keyword evidence="3 6" id="KW-0812">Transmembrane</keyword>
<dbReference type="GeneTree" id="ENSGT00390000009664"/>
<dbReference type="InterPro" id="IPR026770">
    <property type="entry name" value="RNase_K"/>
</dbReference>
<evidence type="ECO:0000256" key="5">
    <source>
        <dbReference type="ARBA" id="ARBA00023136"/>
    </source>
</evidence>
<sequence length="105" mass="11566">MRVLFCGPKLAACGIVLSTWGVVMLGLLGIFFITHSAGLIEDIPLQREDLPNPPQRVYDLYNQVGYNCFIAAAIYVVLGALSCCQMRLNKKKEYLPSAAKTLTTK</sequence>
<keyword evidence="8" id="KW-1185">Reference proteome</keyword>
<comment type="subcellular location">
    <subcellularLocation>
        <location evidence="1">Membrane</location>
        <topology evidence="1">Multi-pass membrane protein</topology>
    </subcellularLocation>
</comment>
<evidence type="ECO:0000256" key="1">
    <source>
        <dbReference type="ARBA" id="ARBA00004141"/>
    </source>
</evidence>
<keyword evidence="5 6" id="KW-0472">Membrane</keyword>
<dbReference type="Proteomes" id="UP000261560">
    <property type="component" value="Unplaced"/>
</dbReference>
<evidence type="ECO:0000256" key="3">
    <source>
        <dbReference type="ARBA" id="ARBA00022692"/>
    </source>
</evidence>
<comment type="similarity">
    <text evidence="2">Belongs to the RNase K family.</text>
</comment>
<dbReference type="GO" id="GO:0004521">
    <property type="term" value="F:RNA endonuclease activity"/>
    <property type="evidence" value="ECO:0007669"/>
    <property type="project" value="InterPro"/>
</dbReference>
<evidence type="ECO:0000256" key="4">
    <source>
        <dbReference type="ARBA" id="ARBA00022989"/>
    </source>
</evidence>
<accession>A0A3B3B933</accession>
<organism evidence="7 8">
    <name type="scientific">Oryzias melastigma</name>
    <name type="common">Marine medaka</name>
    <dbReference type="NCBI Taxonomy" id="30732"/>
    <lineage>
        <taxon>Eukaryota</taxon>
        <taxon>Metazoa</taxon>
        <taxon>Chordata</taxon>
        <taxon>Craniata</taxon>
        <taxon>Vertebrata</taxon>
        <taxon>Euteleostomi</taxon>
        <taxon>Actinopterygii</taxon>
        <taxon>Neopterygii</taxon>
        <taxon>Teleostei</taxon>
        <taxon>Neoteleostei</taxon>
        <taxon>Acanthomorphata</taxon>
        <taxon>Ovalentaria</taxon>
        <taxon>Atherinomorphae</taxon>
        <taxon>Beloniformes</taxon>
        <taxon>Adrianichthyidae</taxon>
        <taxon>Oryziinae</taxon>
        <taxon>Oryzias</taxon>
    </lineage>
</organism>
<proteinExistence type="inferred from homology"/>
<feature type="transmembrane region" description="Helical" evidence="6">
    <location>
        <begin position="64"/>
        <end position="84"/>
    </location>
</feature>
<dbReference type="OMA" id="AAHNCWI"/>
<reference evidence="7" key="2">
    <citation type="submission" date="2025-09" db="UniProtKB">
        <authorList>
            <consortium name="Ensembl"/>
        </authorList>
    </citation>
    <scope>IDENTIFICATION</scope>
</reference>
<evidence type="ECO:0000256" key="6">
    <source>
        <dbReference type="SAM" id="Phobius"/>
    </source>
</evidence>
<dbReference type="Pfam" id="PF23489">
    <property type="entry name" value="V-ATPase_su_f"/>
    <property type="match status" value="1"/>
</dbReference>